<sequence length="405" mass="43350">MFKKKVKSLALVLVAGLTLAACGAEEKKSESAQGVTEDSVTVGNTAAISGAYAPVGAPYNAGIKAYFDKVNETGGINNRKIKFVHQDDEFDPAKGKAALQSLVEDEKVFALVGHFGTPVVAATLDDIQEYGIPAVYFATGIGQLYNEKAEEKEKVLFPVQPIYITEGEMMVSRGVGNFDAKKIGIIYTNDDAGKDMLTGAEKKAKELGVELVSEQVSAGATDVSAAVTSILKAKPDFLIGASIQATFPTIAKALAAQGNEADVITSYVNVDASVADQVWKDIEGKFEVLGNGWVDIASPESVKNLTEMNEWLEADYQNNVYAMTGWIAASFFVEGLDRVGDKALTWENYIEAMESAPINNPFGGEIDYANGQRIGTQEMNLSKIISASEWTEVEPLTGIAEILGK</sequence>
<dbReference type="OrthoDB" id="9783240at2"/>
<dbReference type="SUPFAM" id="SSF53822">
    <property type="entry name" value="Periplasmic binding protein-like I"/>
    <property type="match status" value="1"/>
</dbReference>
<dbReference type="InterPro" id="IPR028081">
    <property type="entry name" value="Leu-bd"/>
</dbReference>
<dbReference type="AlphaFoldDB" id="A0A429ZVM4"/>
<evidence type="ECO:0000313" key="6">
    <source>
        <dbReference type="Proteomes" id="UP000287239"/>
    </source>
</evidence>
<evidence type="ECO:0000313" key="5">
    <source>
        <dbReference type="EMBL" id="RST97839.1"/>
    </source>
</evidence>
<dbReference type="Proteomes" id="UP000287239">
    <property type="component" value="Unassembled WGS sequence"/>
</dbReference>
<evidence type="ECO:0000259" key="4">
    <source>
        <dbReference type="Pfam" id="PF13458"/>
    </source>
</evidence>
<evidence type="ECO:0000256" key="2">
    <source>
        <dbReference type="ARBA" id="ARBA00022729"/>
    </source>
</evidence>
<dbReference type="Pfam" id="PF13458">
    <property type="entry name" value="Peripla_BP_6"/>
    <property type="match status" value="1"/>
</dbReference>
<keyword evidence="2 3" id="KW-0732">Signal</keyword>
<feature type="signal peptide" evidence="3">
    <location>
        <begin position="1"/>
        <end position="20"/>
    </location>
</feature>
<evidence type="ECO:0000256" key="3">
    <source>
        <dbReference type="SAM" id="SignalP"/>
    </source>
</evidence>
<organism evidence="5 6">
    <name type="scientific">Vagococcus salmoninarum</name>
    <dbReference type="NCBI Taxonomy" id="2739"/>
    <lineage>
        <taxon>Bacteria</taxon>
        <taxon>Bacillati</taxon>
        <taxon>Bacillota</taxon>
        <taxon>Bacilli</taxon>
        <taxon>Lactobacillales</taxon>
        <taxon>Enterococcaceae</taxon>
        <taxon>Vagococcus</taxon>
    </lineage>
</organism>
<dbReference type="PANTHER" id="PTHR47235:SF1">
    <property type="entry name" value="BLR6548 PROTEIN"/>
    <property type="match status" value="1"/>
</dbReference>
<proteinExistence type="inferred from homology"/>
<keyword evidence="6" id="KW-1185">Reference proteome</keyword>
<dbReference type="GeneID" id="98566866"/>
<evidence type="ECO:0000256" key="1">
    <source>
        <dbReference type="ARBA" id="ARBA00010062"/>
    </source>
</evidence>
<dbReference type="RefSeq" id="WP_126777960.1">
    <property type="nucleotide sequence ID" value="NZ_NGJU01000001.1"/>
</dbReference>
<feature type="chain" id="PRO_5038743259" description="Leucine-binding protein domain-containing protein" evidence="3">
    <location>
        <begin position="21"/>
        <end position="405"/>
    </location>
</feature>
<reference evidence="5 6" key="1">
    <citation type="submission" date="2017-05" db="EMBL/GenBank/DDBJ databases">
        <title>Vagococcus spp. assemblies.</title>
        <authorList>
            <person name="Gulvik C.A."/>
        </authorList>
    </citation>
    <scope>NUCLEOTIDE SEQUENCE [LARGE SCALE GENOMIC DNA]</scope>
    <source>
        <strain evidence="5 6">NCFB 2777</strain>
    </source>
</reference>
<dbReference type="CDD" id="cd06343">
    <property type="entry name" value="PBP1_ABC_ligand_binding-like"/>
    <property type="match status" value="1"/>
</dbReference>
<gene>
    <name evidence="5" type="ORF">CBF35_00675</name>
</gene>
<dbReference type="PROSITE" id="PS51257">
    <property type="entry name" value="PROKAR_LIPOPROTEIN"/>
    <property type="match status" value="1"/>
</dbReference>
<accession>A0A429ZVM4</accession>
<dbReference type="PANTHER" id="PTHR47235">
    <property type="entry name" value="BLR6548 PROTEIN"/>
    <property type="match status" value="1"/>
</dbReference>
<comment type="similarity">
    <text evidence="1">Belongs to the leucine-binding protein family.</text>
</comment>
<dbReference type="InterPro" id="IPR028082">
    <property type="entry name" value="Peripla_BP_I"/>
</dbReference>
<feature type="domain" description="Leucine-binding protein" evidence="4">
    <location>
        <begin position="40"/>
        <end position="384"/>
    </location>
</feature>
<name>A0A429ZVM4_9ENTE</name>
<comment type="caution">
    <text evidence="5">The sequence shown here is derived from an EMBL/GenBank/DDBJ whole genome shotgun (WGS) entry which is preliminary data.</text>
</comment>
<dbReference type="EMBL" id="NGJU01000001">
    <property type="protein sequence ID" value="RST97839.1"/>
    <property type="molecule type" value="Genomic_DNA"/>
</dbReference>
<dbReference type="Gene3D" id="3.40.50.2300">
    <property type="match status" value="2"/>
</dbReference>
<protein>
    <recommendedName>
        <fullName evidence="4">Leucine-binding protein domain-containing protein</fullName>
    </recommendedName>
</protein>